<dbReference type="Pfam" id="PF07690">
    <property type="entry name" value="MFS_1"/>
    <property type="match status" value="1"/>
</dbReference>
<dbReference type="RefSeq" id="WP_382392495.1">
    <property type="nucleotide sequence ID" value="NZ_JBHTCQ010000001.1"/>
</dbReference>
<evidence type="ECO:0000256" key="5">
    <source>
        <dbReference type="SAM" id="MobiDB-lite"/>
    </source>
</evidence>
<accession>A0ABW2Q7Q2</accession>
<evidence type="ECO:0000256" key="1">
    <source>
        <dbReference type="ARBA" id="ARBA00004651"/>
    </source>
</evidence>
<evidence type="ECO:0000313" key="9">
    <source>
        <dbReference type="Proteomes" id="UP001596455"/>
    </source>
</evidence>
<feature type="transmembrane region" description="Helical" evidence="6">
    <location>
        <begin position="151"/>
        <end position="169"/>
    </location>
</feature>
<evidence type="ECO:0000256" key="2">
    <source>
        <dbReference type="ARBA" id="ARBA00022692"/>
    </source>
</evidence>
<keyword evidence="3 6" id="KW-1133">Transmembrane helix</keyword>
<comment type="caution">
    <text evidence="8">The sequence shown here is derived from an EMBL/GenBank/DDBJ whole genome shotgun (WGS) entry which is preliminary data.</text>
</comment>
<dbReference type="InterPro" id="IPR020846">
    <property type="entry name" value="MFS_dom"/>
</dbReference>
<feature type="transmembrane region" description="Helical" evidence="6">
    <location>
        <begin position="189"/>
        <end position="207"/>
    </location>
</feature>
<dbReference type="InterPro" id="IPR036259">
    <property type="entry name" value="MFS_trans_sf"/>
</dbReference>
<dbReference type="PROSITE" id="PS50850">
    <property type="entry name" value="MFS"/>
    <property type="match status" value="1"/>
</dbReference>
<comment type="subcellular location">
    <subcellularLocation>
        <location evidence="1">Cell membrane</location>
        <topology evidence="1">Multi-pass membrane protein</topology>
    </subcellularLocation>
</comment>
<feature type="transmembrane region" description="Helical" evidence="6">
    <location>
        <begin position="308"/>
        <end position="327"/>
    </location>
</feature>
<feature type="transmembrane region" description="Helical" evidence="6">
    <location>
        <begin position="118"/>
        <end position="139"/>
    </location>
</feature>
<feature type="transmembrane region" description="Helical" evidence="6">
    <location>
        <begin position="58"/>
        <end position="80"/>
    </location>
</feature>
<keyword evidence="4 6" id="KW-0472">Membrane</keyword>
<proteinExistence type="predicted"/>
<feature type="transmembrane region" description="Helical" evidence="6">
    <location>
        <begin position="275"/>
        <end position="296"/>
    </location>
</feature>
<gene>
    <name evidence="8" type="ORF">ACFQQL_06610</name>
</gene>
<evidence type="ECO:0000256" key="3">
    <source>
        <dbReference type="ARBA" id="ARBA00022989"/>
    </source>
</evidence>
<dbReference type="SUPFAM" id="SSF103473">
    <property type="entry name" value="MFS general substrate transporter"/>
    <property type="match status" value="1"/>
</dbReference>
<feature type="domain" description="Major facilitator superfamily (MFS) profile" evidence="7">
    <location>
        <begin position="26"/>
        <end position="419"/>
    </location>
</feature>
<dbReference type="PANTHER" id="PTHR23534">
    <property type="entry name" value="MFS PERMEASE"/>
    <property type="match status" value="1"/>
</dbReference>
<evidence type="ECO:0000256" key="4">
    <source>
        <dbReference type="ARBA" id="ARBA00023136"/>
    </source>
</evidence>
<sequence length="419" mass="41543">MTRSADADASLPAMPSPEDAPTTRRPLGALVTSNLMGGIGVASSVAVGGLLIESVGFTALAGVGQAFSVLGAALVAIPLAKLAARRGRRWSLGVGYAMATAGAATVVGGAVLSSLVVVLTGLLLFGVAQATNLQSRYAATDGVPVGRRGRVMSIVVWATTVGVVVGPNLSGVGRDLGVSLGLPGLSGPYLFSVGGFVLAGLAVLLLYPGHRPVSEGAAGKPARPVGALVALRWATGVPSARSGVALVAGGHGVMVSVMVMTPLHMQHHDMTLEVIGLVISVHTFGMYAFSPVFGWLTDRLGAARTAWVGVAILALSLTLGLIAAGLSGMGVTMVALFLLGLGWSAATIAGSTMVASVPDVDMRVSLQGATDATMNYVGAGAAALAGPILALGGFYGVNLAGAVVLAAVVAVLAGARGVR</sequence>
<feature type="transmembrane region" description="Helical" evidence="6">
    <location>
        <begin position="27"/>
        <end position="52"/>
    </location>
</feature>
<organism evidence="8 9">
    <name type="scientific">Georgenia alba</name>
    <dbReference type="NCBI Taxonomy" id="2233858"/>
    <lineage>
        <taxon>Bacteria</taxon>
        <taxon>Bacillati</taxon>
        <taxon>Actinomycetota</taxon>
        <taxon>Actinomycetes</taxon>
        <taxon>Micrococcales</taxon>
        <taxon>Bogoriellaceae</taxon>
        <taxon>Georgenia</taxon>
    </lineage>
</organism>
<dbReference type="InterPro" id="IPR011701">
    <property type="entry name" value="MFS"/>
</dbReference>
<dbReference type="Gene3D" id="1.20.1250.20">
    <property type="entry name" value="MFS general substrate transporter like domains"/>
    <property type="match status" value="2"/>
</dbReference>
<feature type="transmembrane region" description="Helical" evidence="6">
    <location>
        <begin position="400"/>
        <end position="418"/>
    </location>
</feature>
<keyword evidence="9" id="KW-1185">Reference proteome</keyword>
<protein>
    <submittedName>
        <fullName evidence="8">MFS transporter</fullName>
    </submittedName>
</protein>
<evidence type="ECO:0000256" key="6">
    <source>
        <dbReference type="SAM" id="Phobius"/>
    </source>
</evidence>
<reference evidence="9" key="1">
    <citation type="journal article" date="2019" name="Int. J. Syst. Evol. Microbiol.">
        <title>The Global Catalogue of Microorganisms (GCM) 10K type strain sequencing project: providing services to taxonomists for standard genome sequencing and annotation.</title>
        <authorList>
            <consortium name="The Broad Institute Genomics Platform"/>
            <consortium name="The Broad Institute Genome Sequencing Center for Infectious Disease"/>
            <person name="Wu L."/>
            <person name="Ma J."/>
        </authorList>
    </citation>
    <scope>NUCLEOTIDE SEQUENCE [LARGE SCALE GENOMIC DNA]</scope>
    <source>
        <strain evidence="9">JCM 1490</strain>
    </source>
</reference>
<keyword evidence="2 6" id="KW-0812">Transmembrane</keyword>
<dbReference type="EMBL" id="JBHTCQ010000001">
    <property type="protein sequence ID" value="MFC7404777.1"/>
    <property type="molecule type" value="Genomic_DNA"/>
</dbReference>
<feature type="region of interest" description="Disordered" evidence="5">
    <location>
        <begin position="1"/>
        <end position="25"/>
    </location>
</feature>
<feature type="transmembrane region" description="Helical" evidence="6">
    <location>
        <begin position="333"/>
        <end position="355"/>
    </location>
</feature>
<name>A0ABW2Q7Q2_9MICO</name>
<evidence type="ECO:0000313" key="8">
    <source>
        <dbReference type="EMBL" id="MFC7404777.1"/>
    </source>
</evidence>
<feature type="transmembrane region" description="Helical" evidence="6">
    <location>
        <begin position="92"/>
        <end position="112"/>
    </location>
</feature>
<evidence type="ECO:0000259" key="7">
    <source>
        <dbReference type="PROSITE" id="PS50850"/>
    </source>
</evidence>
<feature type="transmembrane region" description="Helical" evidence="6">
    <location>
        <begin position="376"/>
        <end position="394"/>
    </location>
</feature>
<dbReference type="PANTHER" id="PTHR23534:SF1">
    <property type="entry name" value="MAJOR FACILITATOR SUPERFAMILY PROTEIN"/>
    <property type="match status" value="1"/>
</dbReference>
<dbReference type="Proteomes" id="UP001596455">
    <property type="component" value="Unassembled WGS sequence"/>
</dbReference>